<dbReference type="GO" id="GO:0016491">
    <property type="term" value="F:oxidoreductase activity"/>
    <property type="evidence" value="ECO:0007669"/>
    <property type="project" value="InterPro"/>
</dbReference>
<dbReference type="GO" id="GO:0016887">
    <property type="term" value="F:ATP hydrolysis activity"/>
    <property type="evidence" value="ECO:0007669"/>
    <property type="project" value="InterPro"/>
</dbReference>
<dbReference type="PANTHER" id="PTHR24223">
    <property type="entry name" value="ATP-BINDING CASSETTE SUB-FAMILY C"/>
    <property type="match status" value="1"/>
</dbReference>
<evidence type="ECO:0000256" key="3">
    <source>
        <dbReference type="ARBA" id="ARBA00022692"/>
    </source>
</evidence>
<dbReference type="SMART" id="SM00382">
    <property type="entry name" value="AAA"/>
    <property type="match status" value="1"/>
</dbReference>
<evidence type="ECO:0000256" key="1">
    <source>
        <dbReference type="ARBA" id="ARBA00009726"/>
    </source>
</evidence>
<dbReference type="Proteomes" id="UP001143981">
    <property type="component" value="Unassembled WGS sequence"/>
</dbReference>
<keyword evidence="4" id="KW-0677">Repeat</keyword>
<dbReference type="InterPro" id="IPR027417">
    <property type="entry name" value="P-loop_NTPase"/>
</dbReference>
<evidence type="ECO:0000256" key="8">
    <source>
        <dbReference type="ARBA" id="ARBA00023136"/>
    </source>
</evidence>
<dbReference type="InterPro" id="IPR003439">
    <property type="entry name" value="ABC_transporter-like_ATP-bd"/>
</dbReference>
<dbReference type="Pfam" id="PF08022">
    <property type="entry name" value="FAD_binding_8"/>
    <property type="match status" value="1"/>
</dbReference>
<comment type="caution">
    <text evidence="11">The sequence shown here is derived from an EMBL/GenBank/DDBJ whole genome shotgun (WGS) entry which is preliminary data.</text>
</comment>
<dbReference type="Gene3D" id="3.40.50.300">
    <property type="entry name" value="P-loop containing nucleotide triphosphate hydrolases"/>
    <property type="match status" value="2"/>
</dbReference>
<organism evidence="11 12">
    <name type="scientific">Coemansia biformis</name>
    <dbReference type="NCBI Taxonomy" id="1286918"/>
    <lineage>
        <taxon>Eukaryota</taxon>
        <taxon>Fungi</taxon>
        <taxon>Fungi incertae sedis</taxon>
        <taxon>Zoopagomycota</taxon>
        <taxon>Kickxellomycotina</taxon>
        <taxon>Kickxellomycetes</taxon>
        <taxon>Kickxellales</taxon>
        <taxon>Kickxellaceae</taxon>
        <taxon>Coemansia</taxon>
    </lineage>
</organism>
<dbReference type="InterPro" id="IPR017871">
    <property type="entry name" value="ABC_transporter-like_CS"/>
</dbReference>
<dbReference type="Pfam" id="PF00005">
    <property type="entry name" value="ABC_tran"/>
    <property type="match status" value="2"/>
</dbReference>
<evidence type="ECO:0000313" key="12">
    <source>
        <dbReference type="Proteomes" id="UP001143981"/>
    </source>
</evidence>
<evidence type="ECO:0000313" key="11">
    <source>
        <dbReference type="EMBL" id="KAJ1726287.1"/>
    </source>
</evidence>
<dbReference type="AlphaFoldDB" id="A0A9W7Y711"/>
<evidence type="ECO:0000259" key="10">
    <source>
        <dbReference type="PROSITE" id="PS50893"/>
    </source>
</evidence>
<keyword evidence="12" id="KW-1185">Reference proteome</keyword>
<dbReference type="InterPro" id="IPR013112">
    <property type="entry name" value="FAD-bd_8"/>
</dbReference>
<keyword evidence="2" id="KW-0813">Transport</keyword>
<feature type="transmembrane region" description="Helical" evidence="9">
    <location>
        <begin position="393"/>
        <end position="414"/>
    </location>
</feature>
<evidence type="ECO:0000256" key="9">
    <source>
        <dbReference type="SAM" id="Phobius"/>
    </source>
</evidence>
<evidence type="ECO:0000256" key="7">
    <source>
        <dbReference type="ARBA" id="ARBA00022989"/>
    </source>
</evidence>
<keyword evidence="5" id="KW-0547">Nucleotide-binding</keyword>
<protein>
    <submittedName>
        <fullName evidence="11">Multidrug resistance-associated protein 1</fullName>
    </submittedName>
</protein>
<keyword evidence="6" id="KW-0067">ATP-binding</keyword>
<dbReference type="CDD" id="cd03244">
    <property type="entry name" value="ABCC_MRP_domain2"/>
    <property type="match status" value="1"/>
</dbReference>
<keyword evidence="3 9" id="KW-0812">Transmembrane</keyword>
<dbReference type="PROSITE" id="PS50893">
    <property type="entry name" value="ABC_TRANSPORTER_2"/>
    <property type="match status" value="1"/>
</dbReference>
<dbReference type="PROSITE" id="PS00211">
    <property type="entry name" value="ABC_TRANSPORTER_1"/>
    <property type="match status" value="1"/>
</dbReference>
<evidence type="ECO:0000256" key="5">
    <source>
        <dbReference type="ARBA" id="ARBA00022741"/>
    </source>
</evidence>
<evidence type="ECO:0000256" key="4">
    <source>
        <dbReference type="ARBA" id="ARBA00022737"/>
    </source>
</evidence>
<dbReference type="GO" id="GO:0005524">
    <property type="term" value="F:ATP binding"/>
    <property type="evidence" value="ECO:0007669"/>
    <property type="project" value="UniProtKB-KW"/>
</dbReference>
<dbReference type="EMBL" id="JANBOI010001646">
    <property type="protein sequence ID" value="KAJ1726287.1"/>
    <property type="molecule type" value="Genomic_DNA"/>
</dbReference>
<sequence length="799" mass="88480">MNATFRDNVLFGNDYDERRYLQTLEACALSEDVRQFPSGDMCEIGHRGINLSGGQKARLALARAIYENADVYILDDVLSAVDANVERHLVERALSTGGLLGTKTRVLVTHAEHVVPICDMVITVSDGCLDISRQVPKKYTPMVDDASGAAEEDIASNDDNAAERGTFKIDPGLSIPPFSRSMLWKFLAMSGYATVALCIAIQIAKAHAIHHLEEVRRSIVSTNSTHMGGAALWRFLLVNLVLTISRTRLLGKLDDLCSWLWDAHYATVGLYQKLIHLLAAVVGLAYAAHLSFGTLPVATVPVVVLLCVSYRAKQQLARASALYYISVCQPTLSKAMDYDRELFYGHTVVRIHRKAHVFQERLLHMRATALALVTLDTDISFVGGRLSDGLRMLLTLSIIVYAHWLKFGLGYAIGVGDVDIWIQMCRSTFDQIGDLLASNTGVDENLPYLAKCLTYIESLEKEAPHIIEGRRPDAGWPEAGSIEFRSYGMRYRPELEPALRGVSFSVAGKEKIGVVGRTGGGKSSLIHAILRLVEPDSGSISIDGVDISTIGLHDLRSRICVVPQCPLLFKGSIRENLDPRGEHTDDEIWRAIRKAQLEGVINTPTGTYVEPMNYNDPSVRRVDGPWIFGVGLDKWIRCDGTNLSAGQCQLVSLCRALLWRRRILILDEATANIDSKTDSIIQNILRTEFADTTVITIAHRLNTVMDSDRILVMDSGTAAEFDTPSNLLARDGYFAQLVASMEVKPTTVSTEQWYPFTLTSAPEEDYVSMHIRVTGDWTRAFSNALGAREEHWRALEKSL</sequence>
<dbReference type="SUPFAM" id="SSF52540">
    <property type="entry name" value="P-loop containing nucleoside triphosphate hydrolases"/>
    <property type="match status" value="2"/>
</dbReference>
<evidence type="ECO:0000256" key="2">
    <source>
        <dbReference type="ARBA" id="ARBA00022448"/>
    </source>
</evidence>
<dbReference type="InterPro" id="IPR003593">
    <property type="entry name" value="AAA+_ATPase"/>
</dbReference>
<proteinExistence type="inferred from homology"/>
<dbReference type="GO" id="GO:0042626">
    <property type="term" value="F:ATPase-coupled transmembrane transporter activity"/>
    <property type="evidence" value="ECO:0007669"/>
    <property type="project" value="TreeGrafter"/>
</dbReference>
<dbReference type="FunFam" id="3.40.50.300:FF:000610">
    <property type="entry name" value="Multidrug resistance-associated ABC transporter"/>
    <property type="match status" value="1"/>
</dbReference>
<dbReference type="OrthoDB" id="6500128at2759"/>
<accession>A0A9W7Y711</accession>
<comment type="similarity">
    <text evidence="1">Belongs to the ABC transporter superfamily. ABCC family. Conjugate transporter (TC 3.A.1.208) subfamily.</text>
</comment>
<dbReference type="InterPro" id="IPR050173">
    <property type="entry name" value="ABC_transporter_C-like"/>
</dbReference>
<feature type="transmembrane region" description="Helical" evidence="9">
    <location>
        <begin position="292"/>
        <end position="310"/>
    </location>
</feature>
<evidence type="ECO:0000256" key="6">
    <source>
        <dbReference type="ARBA" id="ARBA00022840"/>
    </source>
</evidence>
<reference evidence="11" key="1">
    <citation type="submission" date="2022-07" db="EMBL/GenBank/DDBJ databases">
        <title>Phylogenomic reconstructions and comparative analyses of Kickxellomycotina fungi.</title>
        <authorList>
            <person name="Reynolds N.K."/>
            <person name="Stajich J.E."/>
            <person name="Barry K."/>
            <person name="Grigoriev I.V."/>
            <person name="Crous P."/>
            <person name="Smith M.E."/>
        </authorList>
    </citation>
    <scope>NUCLEOTIDE SEQUENCE</scope>
    <source>
        <strain evidence="11">BCRC 34381</strain>
    </source>
</reference>
<dbReference type="GO" id="GO:0016020">
    <property type="term" value="C:membrane"/>
    <property type="evidence" value="ECO:0007669"/>
    <property type="project" value="TreeGrafter"/>
</dbReference>
<keyword evidence="8 9" id="KW-0472">Membrane</keyword>
<keyword evidence="7 9" id="KW-1133">Transmembrane helix</keyword>
<feature type="domain" description="ABC transporter" evidence="10">
    <location>
        <begin position="484"/>
        <end position="740"/>
    </location>
</feature>
<name>A0A9W7Y711_9FUNG</name>
<gene>
    <name evidence="11" type="primary">ABCC1_2</name>
    <name evidence="11" type="ORF">LPJ61_005291</name>
</gene>